<keyword evidence="3" id="KW-0949">S-adenosyl-L-methionine</keyword>
<organism evidence="5 6">
    <name type="scientific">Uliginosibacterium flavum</name>
    <dbReference type="NCBI Taxonomy" id="1396831"/>
    <lineage>
        <taxon>Bacteria</taxon>
        <taxon>Pseudomonadati</taxon>
        <taxon>Pseudomonadota</taxon>
        <taxon>Betaproteobacteria</taxon>
        <taxon>Rhodocyclales</taxon>
        <taxon>Zoogloeaceae</taxon>
        <taxon>Uliginosibacterium</taxon>
    </lineage>
</organism>
<evidence type="ECO:0000256" key="3">
    <source>
        <dbReference type="ARBA" id="ARBA00022691"/>
    </source>
</evidence>
<comment type="caution">
    <text evidence="5">The sequence shown here is derived from an EMBL/GenBank/DDBJ whole genome shotgun (WGS) entry which is preliminary data.</text>
</comment>
<keyword evidence="2 5" id="KW-0808">Transferase</keyword>
<dbReference type="GO" id="GO:0008168">
    <property type="term" value="F:methyltransferase activity"/>
    <property type="evidence" value="ECO:0007669"/>
    <property type="project" value="UniProtKB-KW"/>
</dbReference>
<dbReference type="InterPro" id="IPR029063">
    <property type="entry name" value="SAM-dependent_MTases_sf"/>
</dbReference>
<dbReference type="Pfam" id="PF13649">
    <property type="entry name" value="Methyltransf_25"/>
    <property type="match status" value="1"/>
</dbReference>
<dbReference type="EMBL" id="JBEWZI010000017">
    <property type="protein sequence ID" value="MET7015494.1"/>
    <property type="molecule type" value="Genomic_DNA"/>
</dbReference>
<dbReference type="EC" id="2.1.1.-" evidence="5"/>
<proteinExistence type="predicted"/>
<dbReference type="InterPro" id="IPR041698">
    <property type="entry name" value="Methyltransf_25"/>
</dbReference>
<dbReference type="Proteomes" id="UP001549691">
    <property type="component" value="Unassembled WGS sequence"/>
</dbReference>
<sequence length="257" mass="28554">MSVFGESYARYYALLYRDKDYDAEAGFVAKLLRQHAPDARSLLELGCGGGKHAALLAALGYRVSGVDRSADMLKAARALRAEQPAEIAERLDFSQGDITTLALGQTADCVISLFHVISYMPDNAALKAAFASARRHLKPGGVFLFDVWHGPTVVTERPATRIKRMGDAHTEVTRLAEPVMHPEECLVDVNYQIFVRDIASGQVEELRETHRMRYLFPPEIALLAEISGFRVEHSCEWLSERAPGEDSWGVCYVLRGI</sequence>
<evidence type="ECO:0000313" key="5">
    <source>
        <dbReference type="EMBL" id="MET7015494.1"/>
    </source>
</evidence>
<dbReference type="Gene3D" id="2.20.130.10">
    <property type="entry name" value="CAC2371-like domains"/>
    <property type="match status" value="1"/>
</dbReference>
<dbReference type="RefSeq" id="WP_354601952.1">
    <property type="nucleotide sequence ID" value="NZ_JBEWZI010000017.1"/>
</dbReference>
<protein>
    <submittedName>
        <fullName evidence="5">Class I SAM-dependent methyltransferase</fullName>
        <ecNumber evidence="5">2.1.1.-</ecNumber>
    </submittedName>
</protein>
<reference evidence="5 6" key="1">
    <citation type="submission" date="2024-07" db="EMBL/GenBank/DDBJ databases">
        <title>Uliginosibacterium flavum JJ3220;KACC:17644.</title>
        <authorList>
            <person name="Kim M.K."/>
        </authorList>
    </citation>
    <scope>NUCLEOTIDE SEQUENCE [LARGE SCALE GENOMIC DNA]</scope>
    <source>
        <strain evidence="5 6">KACC:17644</strain>
    </source>
</reference>
<gene>
    <name evidence="5" type="ORF">ABXR19_15000</name>
</gene>
<evidence type="ECO:0000259" key="4">
    <source>
        <dbReference type="Pfam" id="PF13649"/>
    </source>
</evidence>
<keyword evidence="6" id="KW-1185">Reference proteome</keyword>
<dbReference type="PANTHER" id="PTHR43464">
    <property type="entry name" value="METHYLTRANSFERASE"/>
    <property type="match status" value="1"/>
</dbReference>
<evidence type="ECO:0000256" key="1">
    <source>
        <dbReference type="ARBA" id="ARBA00022603"/>
    </source>
</evidence>
<name>A0ABV2TNK2_9RHOO</name>
<dbReference type="GO" id="GO:0032259">
    <property type="term" value="P:methylation"/>
    <property type="evidence" value="ECO:0007669"/>
    <property type="project" value="UniProtKB-KW"/>
</dbReference>
<evidence type="ECO:0000256" key="2">
    <source>
        <dbReference type="ARBA" id="ARBA00022679"/>
    </source>
</evidence>
<dbReference type="Gene3D" id="3.40.50.150">
    <property type="entry name" value="Vaccinia Virus protein VP39"/>
    <property type="match status" value="1"/>
</dbReference>
<dbReference type="CDD" id="cd02440">
    <property type="entry name" value="AdoMet_MTases"/>
    <property type="match status" value="1"/>
</dbReference>
<feature type="domain" description="Methyltransferase" evidence="4">
    <location>
        <begin position="43"/>
        <end position="141"/>
    </location>
</feature>
<dbReference type="SUPFAM" id="SSF53335">
    <property type="entry name" value="S-adenosyl-L-methionine-dependent methyltransferases"/>
    <property type="match status" value="1"/>
</dbReference>
<evidence type="ECO:0000313" key="6">
    <source>
        <dbReference type="Proteomes" id="UP001549691"/>
    </source>
</evidence>
<keyword evidence="1 5" id="KW-0489">Methyltransferase</keyword>
<dbReference type="PANTHER" id="PTHR43464:SF19">
    <property type="entry name" value="UBIQUINONE BIOSYNTHESIS O-METHYLTRANSFERASE, MITOCHONDRIAL"/>
    <property type="match status" value="1"/>
</dbReference>
<accession>A0ABV2TNK2</accession>